<protein>
    <submittedName>
        <fullName evidence="2">Uncharacterized protein</fullName>
    </submittedName>
</protein>
<dbReference type="EMBL" id="MDYP01000038">
    <property type="protein sequence ID" value="OQE02823.1"/>
    <property type="molecule type" value="Genomic_DNA"/>
</dbReference>
<feature type="coiled-coil region" evidence="1">
    <location>
        <begin position="49"/>
        <end position="99"/>
    </location>
</feature>
<keyword evidence="1" id="KW-0175">Coiled coil</keyword>
<accession>A0A1V6RN19</accession>
<name>A0A1V6RN19_9EURO</name>
<keyword evidence="3" id="KW-1185">Reference proteome</keyword>
<evidence type="ECO:0000256" key="1">
    <source>
        <dbReference type="SAM" id="Coils"/>
    </source>
</evidence>
<evidence type="ECO:0000313" key="2">
    <source>
        <dbReference type="EMBL" id="OQE02823.1"/>
    </source>
</evidence>
<comment type="caution">
    <text evidence="2">The sequence shown here is derived from an EMBL/GenBank/DDBJ whole genome shotgun (WGS) entry which is preliminary data.</text>
</comment>
<dbReference type="Proteomes" id="UP000191518">
    <property type="component" value="Unassembled WGS sequence"/>
</dbReference>
<gene>
    <name evidence="2" type="ORF">PENVUL_c038G09026</name>
</gene>
<organism evidence="2 3">
    <name type="scientific">Penicillium vulpinum</name>
    <dbReference type="NCBI Taxonomy" id="29845"/>
    <lineage>
        <taxon>Eukaryota</taxon>
        <taxon>Fungi</taxon>
        <taxon>Dikarya</taxon>
        <taxon>Ascomycota</taxon>
        <taxon>Pezizomycotina</taxon>
        <taxon>Eurotiomycetes</taxon>
        <taxon>Eurotiomycetidae</taxon>
        <taxon>Eurotiales</taxon>
        <taxon>Aspergillaceae</taxon>
        <taxon>Penicillium</taxon>
    </lineage>
</organism>
<dbReference type="AlphaFoldDB" id="A0A1V6RN19"/>
<proteinExistence type="predicted"/>
<evidence type="ECO:0000313" key="3">
    <source>
        <dbReference type="Proteomes" id="UP000191518"/>
    </source>
</evidence>
<sequence length="240" mass="27529">MIGGCQTFTLAHAYGRSNYAPPVWRLRYRYGPEFEVEVLANLITAEYKFRQTLQQKEALEKNVRALEKIPGDREEEKQLEEYRKELEAVKRTHSENERNLFAQESMLPPVWYLRKELVEDCINRGGCCARGCVCCKNRAFAHYKKGVGHCTAGCGCCASERGFEHTAEELEKSADQLNSLLVSPNPSYVVKMAEAYFVKPPAPKVETKTVPEVEAKTAPKVNVQKVKVQKKKVRWWNRRV</sequence>
<reference evidence="3" key="1">
    <citation type="journal article" date="2017" name="Nat. Microbiol.">
        <title>Global analysis of biosynthetic gene clusters reveals vast potential of secondary metabolite production in Penicillium species.</title>
        <authorList>
            <person name="Nielsen J.C."/>
            <person name="Grijseels S."/>
            <person name="Prigent S."/>
            <person name="Ji B."/>
            <person name="Dainat J."/>
            <person name="Nielsen K.F."/>
            <person name="Frisvad J.C."/>
            <person name="Workman M."/>
            <person name="Nielsen J."/>
        </authorList>
    </citation>
    <scope>NUCLEOTIDE SEQUENCE [LARGE SCALE GENOMIC DNA]</scope>
    <source>
        <strain evidence="3">IBT 29486</strain>
    </source>
</reference>